<feature type="signal peptide" evidence="1">
    <location>
        <begin position="1"/>
        <end position="18"/>
    </location>
</feature>
<evidence type="ECO:0000313" key="2">
    <source>
        <dbReference type="EnsemblPlants" id="cds.evm.model.02.1450"/>
    </source>
</evidence>
<proteinExistence type="predicted"/>
<dbReference type="EMBL" id="UZAU01000198">
    <property type="status" value="NOT_ANNOTATED_CDS"/>
    <property type="molecule type" value="Genomic_DNA"/>
</dbReference>
<sequence length="109" mass="12176">MANLKAILVVLSVMATLAWMPILECAKKQVVVARKEDIPYIKCRLRRSSRLPPPTSSGRGDFGSTFASNPMDPVVCPRTRRVGILASNFVNPLRLGFRFSAKKEEQEED</sequence>
<feature type="chain" id="PRO_5031118772" evidence="1">
    <location>
        <begin position="19"/>
        <end position="109"/>
    </location>
</feature>
<evidence type="ECO:0000256" key="1">
    <source>
        <dbReference type="SAM" id="SignalP"/>
    </source>
</evidence>
<evidence type="ECO:0000313" key="3">
    <source>
        <dbReference type="Proteomes" id="UP000596661"/>
    </source>
</evidence>
<dbReference type="EnsemblPlants" id="evm.model.02.1450">
    <property type="protein sequence ID" value="cds.evm.model.02.1450"/>
    <property type="gene ID" value="evm.TU.02.1450"/>
</dbReference>
<reference evidence="2" key="1">
    <citation type="submission" date="2018-11" db="EMBL/GenBank/DDBJ databases">
        <authorList>
            <person name="Grassa J C."/>
        </authorList>
    </citation>
    <scope>NUCLEOTIDE SEQUENCE [LARGE SCALE GENOMIC DNA]</scope>
</reference>
<organism evidence="2 3">
    <name type="scientific">Cannabis sativa</name>
    <name type="common">Hemp</name>
    <name type="synonym">Marijuana</name>
    <dbReference type="NCBI Taxonomy" id="3483"/>
    <lineage>
        <taxon>Eukaryota</taxon>
        <taxon>Viridiplantae</taxon>
        <taxon>Streptophyta</taxon>
        <taxon>Embryophyta</taxon>
        <taxon>Tracheophyta</taxon>
        <taxon>Spermatophyta</taxon>
        <taxon>Magnoliopsida</taxon>
        <taxon>eudicotyledons</taxon>
        <taxon>Gunneridae</taxon>
        <taxon>Pentapetalae</taxon>
        <taxon>rosids</taxon>
        <taxon>fabids</taxon>
        <taxon>Rosales</taxon>
        <taxon>Cannabaceae</taxon>
        <taxon>Cannabis</taxon>
    </lineage>
</organism>
<name>A0A803NTP1_CANSA</name>
<keyword evidence="3" id="KW-1185">Reference proteome</keyword>
<protein>
    <submittedName>
        <fullName evidence="2">Uncharacterized protein</fullName>
    </submittedName>
</protein>
<keyword evidence="1" id="KW-0732">Signal</keyword>
<accession>A0A803NTP1</accession>
<dbReference type="Gramene" id="evm.model.02.1450">
    <property type="protein sequence ID" value="cds.evm.model.02.1450"/>
    <property type="gene ID" value="evm.TU.02.1450"/>
</dbReference>
<dbReference type="Proteomes" id="UP000596661">
    <property type="component" value="Chromosome 2"/>
</dbReference>
<dbReference type="AlphaFoldDB" id="A0A803NTP1"/>
<reference evidence="2" key="2">
    <citation type="submission" date="2021-03" db="UniProtKB">
        <authorList>
            <consortium name="EnsemblPlants"/>
        </authorList>
    </citation>
    <scope>IDENTIFICATION</scope>
</reference>